<keyword evidence="2" id="KW-0521">NADP</keyword>
<evidence type="ECO:0000256" key="2">
    <source>
        <dbReference type="ARBA" id="ARBA00022857"/>
    </source>
</evidence>
<dbReference type="PANTHER" id="PTHR43008:SF8">
    <property type="entry name" value="BENZIL REDUCTASE ((S)-BENZOIN FORMING) IRC24"/>
    <property type="match status" value="1"/>
</dbReference>
<keyword evidence="5" id="KW-1185">Reference proteome</keyword>
<dbReference type="FunFam" id="3.40.50.720:FF:000281">
    <property type="entry name" value="Uncharacterized oxidoreductase YIR035C"/>
    <property type="match status" value="1"/>
</dbReference>
<dbReference type="PRINTS" id="PR00081">
    <property type="entry name" value="GDHRDH"/>
</dbReference>
<proteinExistence type="inferred from homology"/>
<dbReference type="OrthoDB" id="153074at2759"/>
<dbReference type="GO" id="GO:0050664">
    <property type="term" value="F:oxidoreductase activity, acting on NAD(P)H, oxygen as acceptor"/>
    <property type="evidence" value="ECO:0007669"/>
    <property type="project" value="TreeGrafter"/>
</dbReference>
<keyword evidence="3" id="KW-0560">Oxidoreductase</keyword>
<comment type="similarity">
    <text evidence="1">Belongs to the short-chain dehydrogenases/reductases (SDR) family.</text>
</comment>
<dbReference type="PANTHER" id="PTHR43008">
    <property type="entry name" value="BENZIL REDUCTASE"/>
    <property type="match status" value="1"/>
</dbReference>
<name>A0A6A5S0S5_9PLEO</name>
<dbReference type="GeneID" id="54352761"/>
<evidence type="ECO:0000313" key="4">
    <source>
        <dbReference type="EMBL" id="KAF1933074.1"/>
    </source>
</evidence>
<evidence type="ECO:0000256" key="1">
    <source>
        <dbReference type="ARBA" id="ARBA00006484"/>
    </source>
</evidence>
<dbReference type="InterPro" id="IPR002347">
    <property type="entry name" value="SDR_fam"/>
</dbReference>
<dbReference type="AlphaFoldDB" id="A0A6A5S0S5"/>
<dbReference type="SUPFAM" id="SSF51735">
    <property type="entry name" value="NAD(P)-binding Rossmann-fold domains"/>
    <property type="match status" value="1"/>
</dbReference>
<gene>
    <name evidence="4" type="ORF">M421DRAFT_53250</name>
</gene>
<dbReference type="Gene3D" id="3.40.50.720">
    <property type="entry name" value="NAD(P)-binding Rossmann-like Domain"/>
    <property type="match status" value="1"/>
</dbReference>
<organism evidence="4 5">
    <name type="scientific">Didymella exigua CBS 183.55</name>
    <dbReference type="NCBI Taxonomy" id="1150837"/>
    <lineage>
        <taxon>Eukaryota</taxon>
        <taxon>Fungi</taxon>
        <taxon>Dikarya</taxon>
        <taxon>Ascomycota</taxon>
        <taxon>Pezizomycotina</taxon>
        <taxon>Dothideomycetes</taxon>
        <taxon>Pleosporomycetidae</taxon>
        <taxon>Pleosporales</taxon>
        <taxon>Pleosporineae</taxon>
        <taxon>Didymellaceae</taxon>
        <taxon>Didymella</taxon>
    </lineage>
</organism>
<dbReference type="Pfam" id="PF00106">
    <property type="entry name" value="adh_short"/>
    <property type="match status" value="1"/>
</dbReference>
<dbReference type="EMBL" id="ML978958">
    <property type="protein sequence ID" value="KAF1933074.1"/>
    <property type="molecule type" value="Genomic_DNA"/>
</dbReference>
<dbReference type="Proteomes" id="UP000800082">
    <property type="component" value="Unassembled WGS sequence"/>
</dbReference>
<evidence type="ECO:0000313" key="5">
    <source>
        <dbReference type="Proteomes" id="UP000800082"/>
    </source>
</evidence>
<dbReference type="RefSeq" id="XP_033453322.1">
    <property type="nucleotide sequence ID" value="XM_033595094.1"/>
</dbReference>
<reference evidence="4" key="1">
    <citation type="journal article" date="2020" name="Stud. Mycol.">
        <title>101 Dothideomycetes genomes: a test case for predicting lifestyles and emergence of pathogens.</title>
        <authorList>
            <person name="Haridas S."/>
            <person name="Albert R."/>
            <person name="Binder M."/>
            <person name="Bloem J."/>
            <person name="Labutti K."/>
            <person name="Salamov A."/>
            <person name="Andreopoulos B."/>
            <person name="Baker S."/>
            <person name="Barry K."/>
            <person name="Bills G."/>
            <person name="Bluhm B."/>
            <person name="Cannon C."/>
            <person name="Castanera R."/>
            <person name="Culley D."/>
            <person name="Daum C."/>
            <person name="Ezra D."/>
            <person name="Gonzalez J."/>
            <person name="Henrissat B."/>
            <person name="Kuo A."/>
            <person name="Liang C."/>
            <person name="Lipzen A."/>
            <person name="Lutzoni F."/>
            <person name="Magnuson J."/>
            <person name="Mondo S."/>
            <person name="Nolan M."/>
            <person name="Ohm R."/>
            <person name="Pangilinan J."/>
            <person name="Park H.-J."/>
            <person name="Ramirez L."/>
            <person name="Alfaro M."/>
            <person name="Sun H."/>
            <person name="Tritt A."/>
            <person name="Yoshinaga Y."/>
            <person name="Zwiers L.-H."/>
            <person name="Turgeon B."/>
            <person name="Goodwin S."/>
            <person name="Spatafora J."/>
            <person name="Crous P."/>
            <person name="Grigoriev I."/>
        </authorList>
    </citation>
    <scope>NUCLEOTIDE SEQUENCE</scope>
    <source>
        <strain evidence="4">CBS 183.55</strain>
    </source>
</reference>
<dbReference type="InterPro" id="IPR036291">
    <property type="entry name" value="NAD(P)-bd_dom_sf"/>
</dbReference>
<protein>
    <submittedName>
        <fullName evidence="4">NAD(P)-binding protein</fullName>
    </submittedName>
</protein>
<evidence type="ECO:0000256" key="3">
    <source>
        <dbReference type="ARBA" id="ARBA00023002"/>
    </source>
</evidence>
<sequence>MSAAEEMVIILTGASRGIGLTIAHHILSQPAQHKVVVTARTASALQDLQTKYGASRVEILASDASSPSFGASLVRAAHTRFGRLDSIIINHGSLDPVAKVGDTTAEQWRDAYATNVFSAVDLIRAALPSLRETRGRVVVTSSGAATGAYQGWAAYGSGKAVLNHVVASLGVEEADVVSVSVRPGVVDTEMQRAIREEHKNAMSASDQAKFHGLHSEGKLVRPEQPGGVIANLALRGERALSGKFLSWDDESLRGYRTDL</sequence>
<accession>A0A6A5S0S5</accession>